<feature type="domain" description="Inosine/uridine-preferring nucleoside hydrolase" evidence="3">
    <location>
        <begin position="7"/>
        <end position="301"/>
    </location>
</feature>
<dbReference type="PANTHER" id="PTHR12304:SF4">
    <property type="entry name" value="URIDINE NUCLEOSIDASE"/>
    <property type="match status" value="1"/>
</dbReference>
<dbReference type="Proteomes" id="UP001302059">
    <property type="component" value="Unassembled WGS sequence"/>
</dbReference>
<dbReference type="GO" id="GO:0016787">
    <property type="term" value="F:hydrolase activity"/>
    <property type="evidence" value="ECO:0007669"/>
    <property type="project" value="UniProtKB-KW"/>
</dbReference>
<name>A0ABT7JIF3_9DEIO</name>
<evidence type="ECO:0000256" key="2">
    <source>
        <dbReference type="ARBA" id="ARBA00023295"/>
    </source>
</evidence>
<dbReference type="EMBL" id="JASNGB010000117">
    <property type="protein sequence ID" value="MDL2344835.1"/>
    <property type="molecule type" value="Genomic_DNA"/>
</dbReference>
<dbReference type="InterPro" id="IPR036452">
    <property type="entry name" value="Ribo_hydro-like"/>
</dbReference>
<reference evidence="4 5" key="1">
    <citation type="submission" date="2023-05" db="EMBL/GenBank/DDBJ databases">
        <authorList>
            <person name="Gao F."/>
        </authorList>
    </citation>
    <scope>NUCLEOTIDE SEQUENCE [LARGE SCALE GENOMIC DNA]</scope>
    <source>
        <strain evidence="4 5">MIMF12</strain>
    </source>
</reference>
<sequence length="312" mass="32706">MPAPLPVILDGDPGLDDAIAWLLAFASPQELNVLALTTVHGNVGLDRTTRNAGVTLALAGADVPVYAGADRPLLRPLATAAEFHGESGLPAAGLPEPSRGPEAEHAVNFIAQAVRARPGEVTLVATGPLTNVALAFRLAPDLPALVREVVWMGGSTGEGNRTPAAEFNAFADPHAAQIVLTSGAPVRMFGLNVTMQAVATPERVERLRGLGNRAGRISAELLTFYAGIYRERYGLSGGALHDPLAVAAAIRPELCRMQPMNVQVETHEGLNFGRTVCDLYGVTGKPANVQVAVGVDHEAFFGLLLERVGRLG</sequence>
<dbReference type="SUPFAM" id="SSF53590">
    <property type="entry name" value="Nucleoside hydrolase"/>
    <property type="match status" value="1"/>
</dbReference>
<keyword evidence="1 4" id="KW-0378">Hydrolase</keyword>
<dbReference type="PANTHER" id="PTHR12304">
    <property type="entry name" value="INOSINE-URIDINE PREFERRING NUCLEOSIDE HYDROLASE"/>
    <property type="match status" value="1"/>
</dbReference>
<dbReference type="Pfam" id="PF01156">
    <property type="entry name" value="IU_nuc_hydro"/>
    <property type="match status" value="1"/>
</dbReference>
<proteinExistence type="predicted"/>
<dbReference type="InterPro" id="IPR015910">
    <property type="entry name" value="I/U_nuclsd_hydro_CS"/>
</dbReference>
<organism evidence="4 5">
    <name type="scientific">Deinococcus rhizophilus</name>
    <dbReference type="NCBI Taxonomy" id="3049544"/>
    <lineage>
        <taxon>Bacteria</taxon>
        <taxon>Thermotogati</taxon>
        <taxon>Deinococcota</taxon>
        <taxon>Deinococci</taxon>
        <taxon>Deinococcales</taxon>
        <taxon>Deinococcaceae</taxon>
        <taxon>Deinococcus</taxon>
    </lineage>
</organism>
<evidence type="ECO:0000313" key="4">
    <source>
        <dbReference type="EMBL" id="MDL2344835.1"/>
    </source>
</evidence>
<keyword evidence="5" id="KW-1185">Reference proteome</keyword>
<protein>
    <submittedName>
        <fullName evidence="4">Nucleoside hydrolase</fullName>
    </submittedName>
</protein>
<dbReference type="RefSeq" id="WP_285524084.1">
    <property type="nucleotide sequence ID" value="NZ_JASNGB010000117.1"/>
</dbReference>
<comment type="caution">
    <text evidence="4">The sequence shown here is derived from an EMBL/GenBank/DDBJ whole genome shotgun (WGS) entry which is preliminary data.</text>
</comment>
<dbReference type="Gene3D" id="3.90.245.10">
    <property type="entry name" value="Ribonucleoside hydrolase-like"/>
    <property type="match status" value="1"/>
</dbReference>
<dbReference type="CDD" id="cd02651">
    <property type="entry name" value="nuc_hydro_IU_UC_XIUA"/>
    <property type="match status" value="1"/>
</dbReference>
<keyword evidence="2" id="KW-0326">Glycosidase</keyword>
<evidence type="ECO:0000259" key="3">
    <source>
        <dbReference type="Pfam" id="PF01156"/>
    </source>
</evidence>
<dbReference type="PROSITE" id="PS01247">
    <property type="entry name" value="IUNH"/>
    <property type="match status" value="1"/>
</dbReference>
<accession>A0ABT7JIF3</accession>
<gene>
    <name evidence="4" type="ORF">QOL99_11825</name>
</gene>
<evidence type="ECO:0000256" key="1">
    <source>
        <dbReference type="ARBA" id="ARBA00022801"/>
    </source>
</evidence>
<dbReference type="InterPro" id="IPR001910">
    <property type="entry name" value="Inosine/uridine_hydrolase_dom"/>
</dbReference>
<dbReference type="InterPro" id="IPR023186">
    <property type="entry name" value="IUNH"/>
</dbReference>
<evidence type="ECO:0000313" key="5">
    <source>
        <dbReference type="Proteomes" id="UP001302059"/>
    </source>
</evidence>